<dbReference type="Proteomes" id="UP001216390">
    <property type="component" value="Chromosome"/>
</dbReference>
<proteinExistence type="predicted"/>
<dbReference type="AlphaFoldDB" id="A0AAE9Y8U0"/>
<accession>A0AAE9Y8U0</accession>
<dbReference type="EMBL" id="CP116942">
    <property type="protein sequence ID" value="WCO68727.1"/>
    <property type="molecule type" value="Genomic_DNA"/>
</dbReference>
<reference evidence="1" key="1">
    <citation type="submission" date="2023-01" db="EMBL/GenBank/DDBJ databases">
        <title>The diversity of Class Acidimicrobiia in South China Sea sediment environments and the proposal of Iamia marina sp. nov., a novel species of the genus Iamia.</title>
        <authorList>
            <person name="He Y."/>
            <person name="Tian X."/>
        </authorList>
    </citation>
    <scope>NUCLEOTIDE SEQUENCE</scope>
    <source>
        <strain evidence="1">DSM 19957</strain>
    </source>
</reference>
<keyword evidence="2" id="KW-1185">Reference proteome</keyword>
<sequence length="359" mass="39005">MGPTPPLVLERCTSTATSATGRFRVGRRATTVHFEGVAPDPRSLPDAFLAIARVMGMETDQRIVSLPRPSRRFRTRVDVLQRVHLSLFPQHHEAPILSWPRPDRPPLPAPDGRRTAAFFSGGVDSFALLAEHEDEIDDLLFVRGFDVPVREHARNEEVLRTVRAAAEAVGKPLIIVDTDLRDFSDPVCDWTWFVYGGLIATSLLLERTHRTVLCAASVADHHLPEEAVRLRGTPFGNTRTEMRIEGRTATRVEKVAAVAASGLARDTLRVCWQNVPGTVNCGTCQKCVRTHAALVASGGAGTIATFPDELAFDALAAHPAVTRSDRAYLGEIRDAAGARGEVELVAALDRALEVGAPAP</sequence>
<evidence type="ECO:0008006" key="3">
    <source>
        <dbReference type="Google" id="ProtNLM"/>
    </source>
</evidence>
<dbReference type="RefSeq" id="WP_272738243.1">
    <property type="nucleotide sequence ID" value="NZ_CP116942.1"/>
</dbReference>
<evidence type="ECO:0000313" key="2">
    <source>
        <dbReference type="Proteomes" id="UP001216390"/>
    </source>
</evidence>
<evidence type="ECO:0000313" key="1">
    <source>
        <dbReference type="EMBL" id="WCO68727.1"/>
    </source>
</evidence>
<name>A0AAE9Y8U0_9ACTN</name>
<protein>
    <recommendedName>
        <fullName evidence="3">7-cyano-7-deazaguanine synthase</fullName>
    </recommendedName>
</protein>
<dbReference type="SUPFAM" id="SSF52402">
    <property type="entry name" value="Adenine nucleotide alpha hydrolases-like"/>
    <property type="match status" value="1"/>
</dbReference>
<dbReference type="KEGG" id="ima:PO878_08310"/>
<organism evidence="1 2">
    <name type="scientific">Iamia majanohamensis</name>
    <dbReference type="NCBI Taxonomy" id="467976"/>
    <lineage>
        <taxon>Bacteria</taxon>
        <taxon>Bacillati</taxon>
        <taxon>Actinomycetota</taxon>
        <taxon>Acidimicrobiia</taxon>
        <taxon>Acidimicrobiales</taxon>
        <taxon>Iamiaceae</taxon>
        <taxon>Iamia</taxon>
    </lineage>
</organism>
<gene>
    <name evidence="1" type="ORF">PO878_08310</name>
</gene>